<keyword evidence="5" id="KW-1185">Reference proteome</keyword>
<comment type="caution">
    <text evidence="4">The sequence shown here is derived from an EMBL/GenBank/DDBJ whole genome shotgun (WGS) entry which is preliminary data.</text>
</comment>
<evidence type="ECO:0000259" key="3">
    <source>
        <dbReference type="PROSITE" id="PS50885"/>
    </source>
</evidence>
<dbReference type="GO" id="GO:0016791">
    <property type="term" value="F:phosphatase activity"/>
    <property type="evidence" value="ECO:0007669"/>
    <property type="project" value="TreeGrafter"/>
</dbReference>
<dbReference type="PROSITE" id="PS50885">
    <property type="entry name" value="HAMP"/>
    <property type="match status" value="1"/>
</dbReference>
<dbReference type="InterPro" id="IPR003660">
    <property type="entry name" value="HAMP_dom"/>
</dbReference>
<dbReference type="GO" id="GO:0016020">
    <property type="term" value="C:membrane"/>
    <property type="evidence" value="ECO:0007669"/>
    <property type="project" value="InterPro"/>
</dbReference>
<evidence type="ECO:0000256" key="2">
    <source>
        <dbReference type="SAM" id="Phobius"/>
    </source>
</evidence>
<evidence type="ECO:0000313" key="5">
    <source>
        <dbReference type="Proteomes" id="UP000494245"/>
    </source>
</evidence>
<dbReference type="Pfam" id="PF20970">
    <property type="entry name" value="MASE10"/>
    <property type="match status" value="1"/>
</dbReference>
<dbReference type="PANTHER" id="PTHR43156:SF2">
    <property type="entry name" value="STAGE II SPORULATION PROTEIN E"/>
    <property type="match status" value="1"/>
</dbReference>
<evidence type="ECO:0000313" key="4">
    <source>
        <dbReference type="EMBL" id="GFK93644.1"/>
    </source>
</evidence>
<dbReference type="SMART" id="SM00331">
    <property type="entry name" value="PP2C_SIG"/>
    <property type="match status" value="1"/>
</dbReference>
<keyword evidence="2" id="KW-0472">Membrane</keyword>
<dbReference type="AlphaFoldDB" id="A0A6V8LPI6"/>
<feature type="domain" description="HAMP" evidence="3">
    <location>
        <begin position="190"/>
        <end position="242"/>
    </location>
</feature>
<reference evidence="4 5" key="2">
    <citation type="submission" date="2020-05" db="EMBL/GenBank/DDBJ databases">
        <title>Draft genome sequence of Desulfovibrio sp. strainFSS-1.</title>
        <authorList>
            <person name="Shimoshige H."/>
            <person name="Kobayashi H."/>
            <person name="Maekawa T."/>
        </authorList>
    </citation>
    <scope>NUCLEOTIDE SEQUENCE [LARGE SCALE GENOMIC DNA]</scope>
    <source>
        <strain evidence="4 5">SIID29052-01</strain>
    </source>
</reference>
<keyword evidence="2" id="KW-0812">Transmembrane</keyword>
<keyword evidence="1 4" id="KW-0378">Hydrolase</keyword>
<gene>
    <name evidence="4" type="primary">rsbU_2</name>
    <name evidence="4" type="ORF">NNJEOMEG_01478</name>
</gene>
<accession>A0A6V8LPI6</accession>
<dbReference type="GO" id="GO:0007165">
    <property type="term" value="P:signal transduction"/>
    <property type="evidence" value="ECO:0007669"/>
    <property type="project" value="InterPro"/>
</dbReference>
<dbReference type="SUPFAM" id="SSF158472">
    <property type="entry name" value="HAMP domain-like"/>
    <property type="match status" value="1"/>
</dbReference>
<organism evidence="4 5">
    <name type="scientific">Fundidesulfovibrio magnetotacticus</name>
    <dbReference type="NCBI Taxonomy" id="2730080"/>
    <lineage>
        <taxon>Bacteria</taxon>
        <taxon>Pseudomonadati</taxon>
        <taxon>Thermodesulfobacteriota</taxon>
        <taxon>Desulfovibrionia</taxon>
        <taxon>Desulfovibrionales</taxon>
        <taxon>Desulfovibrionaceae</taxon>
        <taxon>Fundidesulfovibrio</taxon>
    </lineage>
</organism>
<dbReference type="Gene3D" id="3.60.40.10">
    <property type="entry name" value="PPM-type phosphatase domain"/>
    <property type="match status" value="1"/>
</dbReference>
<dbReference type="PANTHER" id="PTHR43156">
    <property type="entry name" value="STAGE II SPORULATION PROTEIN E-RELATED"/>
    <property type="match status" value="1"/>
</dbReference>
<reference evidence="4 5" key="1">
    <citation type="submission" date="2020-04" db="EMBL/GenBank/DDBJ databases">
        <authorList>
            <consortium name="Desulfovibrio sp. FSS-1 genome sequencing consortium"/>
            <person name="Shimoshige H."/>
            <person name="Kobayashi H."/>
            <person name="Maekawa T."/>
        </authorList>
    </citation>
    <scope>NUCLEOTIDE SEQUENCE [LARGE SCALE GENOMIC DNA]</scope>
    <source>
        <strain evidence="4 5">SIID29052-01</strain>
    </source>
</reference>
<feature type="transmembrane region" description="Helical" evidence="2">
    <location>
        <begin position="6"/>
        <end position="25"/>
    </location>
</feature>
<sequence>MDSLPPVHLGAIVLAASAVVLLARVPLEKALVEGADIFGQPRSQFLLDLALGLAAGGLAGLFNTLALGFPPFSGFKLFVGMGALAFLLALDSAITRQRLIIDRACTKNWRTPPESVHPMARKLALVAVSSAVFVAALITLILANGVDWLAMHAADPAALAQAKRSVTLEVVYVTGVLVAGVGFLIVRYAENLRRLLAEQTGVLESVSKGDLSRRIPVATADEFGVIAARTNAMIEGLKHRTELMNALEQAKAVQRSLLPGQIPVREGLDMAATASYSGQTGGDYYDFLELAGDSLAVVVADVSGHGVDSALLMASARGFLRQGALCLSDTSRIVTTLNRHLSRDVAGSGHFITLFMLVIDPRAKTVEWVRAGHDPAILYDPAQDAFSELAGRGLPLAVDQESAYLPGRLKQWPAGQIAVLGTDGLWEGFAPDGSMYGKDRLRQVVRDNAQATAQEILDAVVADWKDFLGAAPPQDDLTLAVIRFL</sequence>
<dbReference type="EC" id="3.1.3.3" evidence="4"/>
<dbReference type="Gene3D" id="1.10.8.500">
    <property type="entry name" value="HAMP domain in histidine kinase"/>
    <property type="match status" value="1"/>
</dbReference>
<protein>
    <submittedName>
        <fullName evidence="4">Phosphoserine phosphatase RsbU</fullName>
        <ecNumber evidence="4">3.1.3.3</ecNumber>
    </submittedName>
</protein>
<dbReference type="InterPro" id="IPR048440">
    <property type="entry name" value="MASE10"/>
</dbReference>
<dbReference type="SMART" id="SM00304">
    <property type="entry name" value="HAMP"/>
    <property type="match status" value="1"/>
</dbReference>
<dbReference type="Pfam" id="PF07228">
    <property type="entry name" value="SpoIIE"/>
    <property type="match status" value="1"/>
</dbReference>
<proteinExistence type="predicted"/>
<dbReference type="RefSeq" id="WP_173082881.1">
    <property type="nucleotide sequence ID" value="NZ_BLTE01000005.1"/>
</dbReference>
<keyword evidence="2" id="KW-1133">Transmembrane helix</keyword>
<dbReference type="CDD" id="cd06225">
    <property type="entry name" value="HAMP"/>
    <property type="match status" value="1"/>
</dbReference>
<dbReference type="SUPFAM" id="SSF81606">
    <property type="entry name" value="PP2C-like"/>
    <property type="match status" value="1"/>
</dbReference>
<feature type="transmembrane region" description="Helical" evidence="2">
    <location>
        <begin position="75"/>
        <end position="94"/>
    </location>
</feature>
<feature type="transmembrane region" description="Helical" evidence="2">
    <location>
        <begin position="45"/>
        <end position="69"/>
    </location>
</feature>
<dbReference type="EMBL" id="BLTE01000005">
    <property type="protein sequence ID" value="GFK93644.1"/>
    <property type="molecule type" value="Genomic_DNA"/>
</dbReference>
<dbReference type="InterPro" id="IPR036457">
    <property type="entry name" value="PPM-type-like_dom_sf"/>
</dbReference>
<dbReference type="InterPro" id="IPR052016">
    <property type="entry name" value="Bact_Sigma-Reg"/>
</dbReference>
<name>A0A6V8LPI6_9BACT</name>
<feature type="transmembrane region" description="Helical" evidence="2">
    <location>
        <begin position="123"/>
        <end position="146"/>
    </location>
</feature>
<feature type="transmembrane region" description="Helical" evidence="2">
    <location>
        <begin position="166"/>
        <end position="186"/>
    </location>
</feature>
<dbReference type="InterPro" id="IPR001932">
    <property type="entry name" value="PPM-type_phosphatase-like_dom"/>
</dbReference>
<evidence type="ECO:0000256" key="1">
    <source>
        <dbReference type="ARBA" id="ARBA00022801"/>
    </source>
</evidence>
<dbReference type="Proteomes" id="UP000494245">
    <property type="component" value="Unassembled WGS sequence"/>
</dbReference>